<comment type="caution">
    <text evidence="1">The sequence shown here is derived from an EMBL/GenBank/DDBJ whole genome shotgun (WGS) entry which is preliminary data.</text>
</comment>
<name>A0A4Z1H624_9HELO</name>
<dbReference type="Proteomes" id="UP000297527">
    <property type="component" value="Unassembled WGS sequence"/>
</dbReference>
<dbReference type="EMBL" id="PQXN01000647">
    <property type="protein sequence ID" value="TGO44019.1"/>
    <property type="molecule type" value="Genomic_DNA"/>
</dbReference>
<gene>
    <name evidence="1" type="ORF">BCON_0649g00010</name>
</gene>
<reference evidence="1 2" key="1">
    <citation type="submission" date="2017-12" db="EMBL/GenBank/DDBJ databases">
        <title>Comparative genomics of Botrytis spp.</title>
        <authorList>
            <person name="Valero-Jimenez C.A."/>
            <person name="Tapia P."/>
            <person name="Veloso J."/>
            <person name="Silva-Moreno E."/>
            <person name="Staats M."/>
            <person name="Valdes J.H."/>
            <person name="Van Kan J.A.L."/>
        </authorList>
    </citation>
    <scope>NUCLEOTIDE SEQUENCE [LARGE SCALE GENOMIC DNA]</scope>
    <source>
        <strain evidence="1 2">MUCL11595</strain>
    </source>
</reference>
<protein>
    <recommendedName>
        <fullName evidence="3">Transposase Tc1-like domain-containing protein</fullName>
    </recommendedName>
</protein>
<dbReference type="OrthoDB" id="3533651at2759"/>
<evidence type="ECO:0000313" key="1">
    <source>
        <dbReference type="EMBL" id="TGO44019.1"/>
    </source>
</evidence>
<dbReference type="AlphaFoldDB" id="A0A4Z1H624"/>
<keyword evidence="2" id="KW-1185">Reference proteome</keyword>
<evidence type="ECO:0008006" key="3">
    <source>
        <dbReference type="Google" id="ProtNLM"/>
    </source>
</evidence>
<evidence type="ECO:0000313" key="2">
    <source>
        <dbReference type="Proteomes" id="UP000297527"/>
    </source>
</evidence>
<proteinExistence type="predicted"/>
<accession>A0A4Z1H624</accession>
<organism evidence="1 2">
    <name type="scientific">Botryotinia convoluta</name>
    <dbReference type="NCBI Taxonomy" id="54673"/>
    <lineage>
        <taxon>Eukaryota</taxon>
        <taxon>Fungi</taxon>
        <taxon>Dikarya</taxon>
        <taxon>Ascomycota</taxon>
        <taxon>Pezizomycotina</taxon>
        <taxon>Leotiomycetes</taxon>
        <taxon>Helotiales</taxon>
        <taxon>Sclerotiniaceae</taxon>
        <taxon>Botryotinia</taxon>
    </lineage>
</organism>
<sequence length="133" mass="15474">MSEYSIPTPKSQYHCTCDDRLRILVLYYHAGFTKDEIALQLNLSHSGRRPFLGPIERQQLVEWVCASAKNRRTPWHKITAIFGWDCHIYAIETAFKIEGFACRSALKKPDLTAKHAAIRLIWALEYIHWTAEK</sequence>